<evidence type="ECO:0000256" key="12">
    <source>
        <dbReference type="ARBA" id="ARBA00035164"/>
    </source>
</evidence>
<dbReference type="AlphaFoldDB" id="A0A9K3L5I8"/>
<dbReference type="Proteomes" id="UP000693970">
    <property type="component" value="Unassembled WGS sequence"/>
</dbReference>
<dbReference type="GO" id="GO:0022627">
    <property type="term" value="C:cytosolic small ribosomal subunit"/>
    <property type="evidence" value="ECO:0007669"/>
    <property type="project" value="TreeGrafter"/>
</dbReference>
<dbReference type="EMBL" id="JAGRRH010000015">
    <property type="protein sequence ID" value="KAG7355958.1"/>
    <property type="molecule type" value="Genomic_DNA"/>
</dbReference>
<evidence type="ECO:0000313" key="17">
    <source>
        <dbReference type="Proteomes" id="UP000693970"/>
    </source>
</evidence>
<evidence type="ECO:0000313" key="16">
    <source>
        <dbReference type="EMBL" id="KAG7361245.1"/>
    </source>
</evidence>
<dbReference type="InterPro" id="IPR028333">
    <property type="entry name" value="Ribosomal_uS17_arc/euk"/>
</dbReference>
<reference evidence="15" key="1">
    <citation type="journal article" date="2021" name="Sci. Rep.">
        <title>Diploid genomic architecture of Nitzschia inconspicua, an elite biomass production diatom.</title>
        <authorList>
            <person name="Oliver A."/>
            <person name="Podell S."/>
            <person name="Pinowska A."/>
            <person name="Traller J.C."/>
            <person name="Smith S.R."/>
            <person name="McClure R."/>
            <person name="Beliaev A."/>
            <person name="Bohutskyi P."/>
            <person name="Hill E.A."/>
            <person name="Rabines A."/>
            <person name="Zheng H."/>
            <person name="Allen L.Z."/>
            <person name="Kuo A."/>
            <person name="Grigoriev I.V."/>
            <person name="Allen A.E."/>
            <person name="Hazlebeck D."/>
            <person name="Allen E.E."/>
        </authorList>
    </citation>
    <scope>NUCLEOTIDE SEQUENCE</scope>
    <source>
        <strain evidence="15">Hildebrandi</strain>
    </source>
</reference>
<evidence type="ECO:0000313" key="15">
    <source>
        <dbReference type="EMBL" id="KAG7355958.1"/>
    </source>
</evidence>
<dbReference type="FunFam" id="2.40.50.1000:FF:000008">
    <property type="entry name" value="40S ribosomal protein S11"/>
    <property type="match status" value="1"/>
</dbReference>
<evidence type="ECO:0000256" key="8">
    <source>
        <dbReference type="ARBA" id="ARBA00022990"/>
    </source>
</evidence>
<comment type="caution">
    <text evidence="15">The sequence shown here is derived from an EMBL/GenBank/DDBJ whole genome shotgun (WGS) entry which is preliminary data.</text>
</comment>
<sequence length="126" mass="14559">MRFVKNVGLGIKTPDAAIENPYVDKKCPFTGNVSIRGRILKGQVISTKMKRTIIVRRDYLHYIRKYRRFEKRHKNIAAHCSPAFPVKEGDIVTIGQCRPLSKTVRFNVVAHEEQRTISGKKSFRVF</sequence>
<evidence type="ECO:0000256" key="6">
    <source>
        <dbReference type="ARBA" id="ARBA00022934"/>
    </source>
</evidence>
<evidence type="ECO:0000256" key="4">
    <source>
        <dbReference type="ARBA" id="ARBA00022553"/>
    </source>
</evidence>
<keyword evidence="11" id="KW-0449">Lipoprotein</keyword>
<keyword evidence="2" id="KW-0488">Methylation</keyword>
<accession>A0A9K3L5I8</accession>
<evidence type="ECO:0000259" key="14">
    <source>
        <dbReference type="Pfam" id="PF16205"/>
    </source>
</evidence>
<evidence type="ECO:0000256" key="5">
    <source>
        <dbReference type="ARBA" id="ARBA00022884"/>
    </source>
</evidence>
<dbReference type="GO" id="GO:0006412">
    <property type="term" value="P:translation"/>
    <property type="evidence" value="ECO:0007669"/>
    <property type="project" value="InterPro"/>
</dbReference>
<dbReference type="NCBIfam" id="TIGR03630">
    <property type="entry name" value="uS17_arch"/>
    <property type="match status" value="1"/>
</dbReference>
<reference evidence="15" key="2">
    <citation type="submission" date="2021-04" db="EMBL/GenBank/DDBJ databases">
        <authorList>
            <person name="Podell S."/>
        </authorList>
    </citation>
    <scope>NUCLEOTIDE SEQUENCE</scope>
    <source>
        <strain evidence="15">Hildebrandi</strain>
    </source>
</reference>
<dbReference type="InterPro" id="IPR000266">
    <property type="entry name" value="Ribosomal_uS17"/>
</dbReference>
<evidence type="ECO:0000256" key="3">
    <source>
        <dbReference type="ARBA" id="ARBA00022490"/>
    </source>
</evidence>
<keyword evidence="10" id="KW-0687">Ribonucleoprotein</keyword>
<evidence type="ECO:0000256" key="13">
    <source>
        <dbReference type="ARBA" id="ARBA00035471"/>
    </source>
</evidence>
<keyword evidence="3" id="KW-0963">Cytoplasm</keyword>
<gene>
    <name evidence="15" type="ORF">IV203_000644</name>
    <name evidence="16" type="ORF">IV203_036345</name>
</gene>
<protein>
    <recommendedName>
        <fullName evidence="12">Small ribosomal subunit protein uS17</fullName>
    </recommendedName>
    <alternativeName>
        <fullName evidence="13">40S ribosomal protein S11</fullName>
    </alternativeName>
</protein>
<dbReference type="CDD" id="cd00364">
    <property type="entry name" value="Ribosomal_uS17"/>
    <property type="match status" value="1"/>
</dbReference>
<dbReference type="NCBIfam" id="NF006345">
    <property type="entry name" value="PRK08572.1"/>
    <property type="match status" value="1"/>
</dbReference>
<dbReference type="GO" id="GO:0003723">
    <property type="term" value="F:RNA binding"/>
    <property type="evidence" value="ECO:0007669"/>
    <property type="project" value="UniProtKB-KW"/>
</dbReference>
<dbReference type="InterPro" id="IPR032440">
    <property type="entry name" value="Ribosomal_uS17_N"/>
</dbReference>
<evidence type="ECO:0000256" key="11">
    <source>
        <dbReference type="ARBA" id="ARBA00023288"/>
    </source>
</evidence>
<proteinExistence type="predicted"/>
<dbReference type="PANTHER" id="PTHR10744:SF9">
    <property type="entry name" value="40S RIBOSOMAL PROTEIN S11-RELATED"/>
    <property type="match status" value="1"/>
</dbReference>
<organism evidence="15 17">
    <name type="scientific">Nitzschia inconspicua</name>
    <dbReference type="NCBI Taxonomy" id="303405"/>
    <lineage>
        <taxon>Eukaryota</taxon>
        <taxon>Sar</taxon>
        <taxon>Stramenopiles</taxon>
        <taxon>Ochrophyta</taxon>
        <taxon>Bacillariophyta</taxon>
        <taxon>Bacillariophyceae</taxon>
        <taxon>Bacillariophycidae</taxon>
        <taxon>Bacillariales</taxon>
        <taxon>Bacillariaceae</taxon>
        <taxon>Nitzschia</taxon>
    </lineage>
</organism>
<keyword evidence="8" id="KW-0007">Acetylation</keyword>
<evidence type="ECO:0000256" key="10">
    <source>
        <dbReference type="ARBA" id="ARBA00023274"/>
    </source>
</evidence>
<dbReference type="InterPro" id="IPR019979">
    <property type="entry name" value="Ribosomal_uS17_CS"/>
</dbReference>
<dbReference type="EMBL" id="JAGRRH010000013">
    <property type="protein sequence ID" value="KAG7361245.1"/>
    <property type="molecule type" value="Genomic_DNA"/>
</dbReference>
<keyword evidence="4" id="KW-0597">Phosphoprotein</keyword>
<keyword evidence="5" id="KW-0694">RNA-binding</keyword>
<evidence type="ECO:0000256" key="7">
    <source>
        <dbReference type="ARBA" id="ARBA00022980"/>
    </source>
</evidence>
<evidence type="ECO:0000256" key="2">
    <source>
        <dbReference type="ARBA" id="ARBA00022481"/>
    </source>
</evidence>
<keyword evidence="6" id="KW-0164">Citrullination</keyword>
<dbReference type="OrthoDB" id="10254436at2759"/>
<dbReference type="Pfam" id="PF00366">
    <property type="entry name" value="Ribosomal_S17"/>
    <property type="match status" value="1"/>
</dbReference>
<keyword evidence="9" id="KW-0564">Palmitate</keyword>
<comment type="subcellular location">
    <subcellularLocation>
        <location evidence="1">Cytoplasm</location>
    </subcellularLocation>
</comment>
<feature type="domain" description="Small ribosomal subunit protein uS17 N-terminal" evidence="14">
    <location>
        <begin position="1"/>
        <end position="40"/>
    </location>
</feature>
<name>A0A9K3L5I8_9STRA</name>
<keyword evidence="17" id="KW-1185">Reference proteome</keyword>
<dbReference type="PROSITE" id="PS00056">
    <property type="entry name" value="RIBOSOMAL_S17"/>
    <property type="match status" value="1"/>
</dbReference>
<keyword evidence="7 15" id="KW-0689">Ribosomal protein</keyword>
<dbReference type="Pfam" id="PF16205">
    <property type="entry name" value="Ribosomal_S17_N"/>
    <property type="match status" value="1"/>
</dbReference>
<dbReference type="GO" id="GO:0003735">
    <property type="term" value="F:structural constituent of ribosome"/>
    <property type="evidence" value="ECO:0007669"/>
    <property type="project" value="InterPro"/>
</dbReference>
<evidence type="ECO:0000256" key="9">
    <source>
        <dbReference type="ARBA" id="ARBA00023139"/>
    </source>
</evidence>
<dbReference type="PANTHER" id="PTHR10744">
    <property type="entry name" value="40S RIBOSOMAL PROTEIN S11 FAMILY MEMBER"/>
    <property type="match status" value="1"/>
</dbReference>
<evidence type="ECO:0000256" key="1">
    <source>
        <dbReference type="ARBA" id="ARBA00004496"/>
    </source>
</evidence>